<keyword evidence="8" id="KW-0198">Cysteine biosynthesis</keyword>
<sequence length="199" mass="21414">MSEERLGLWAMMREDLNTALACDPAARYRLEVALTYPGVHAIWGYRVAHRLWHSRFAYCGGRMAARLVSAITRTFTLVDIHPAAKIGRRLFIDHATGVVIGQTTEIGTDCVIFHGVTLGGVAMRKGKRHPTIGDHVMIGCGAKVLGPITVGSHSKIGANAVVVKDVPENCSAIGVPAKINSLCEESKAAELSVDPTIFI</sequence>
<dbReference type="STRING" id="1921764.BSR28_02660"/>
<dbReference type="GO" id="GO:0005737">
    <property type="term" value="C:cytoplasm"/>
    <property type="evidence" value="ECO:0007669"/>
    <property type="project" value="InterPro"/>
</dbReference>
<dbReference type="Pfam" id="PF00132">
    <property type="entry name" value="Hexapep"/>
    <property type="match status" value="1"/>
</dbReference>
<evidence type="ECO:0000256" key="10">
    <source>
        <dbReference type="ARBA" id="ARBA00049486"/>
    </source>
</evidence>
<evidence type="ECO:0000256" key="6">
    <source>
        <dbReference type="ARBA" id="ARBA00022679"/>
    </source>
</evidence>
<dbReference type="EC" id="2.3.1.30" evidence="3 11"/>
<evidence type="ECO:0000256" key="4">
    <source>
        <dbReference type="ARBA" id="ARBA00018522"/>
    </source>
</evidence>
<evidence type="ECO:0000256" key="8">
    <source>
        <dbReference type="ARBA" id="ARBA00023192"/>
    </source>
</evidence>
<evidence type="ECO:0000256" key="1">
    <source>
        <dbReference type="ARBA" id="ARBA00004876"/>
    </source>
</evidence>
<comment type="catalytic activity">
    <reaction evidence="10 11">
        <text>L-serine + acetyl-CoA = O-acetyl-L-serine + CoA</text>
        <dbReference type="Rhea" id="RHEA:24560"/>
        <dbReference type="ChEBI" id="CHEBI:33384"/>
        <dbReference type="ChEBI" id="CHEBI:57287"/>
        <dbReference type="ChEBI" id="CHEBI:57288"/>
        <dbReference type="ChEBI" id="CHEBI:58340"/>
        <dbReference type="EC" id="2.3.1.30"/>
    </reaction>
</comment>
<dbReference type="Proteomes" id="UP000186785">
    <property type="component" value="Unassembled WGS sequence"/>
</dbReference>
<reference evidence="12 13" key="1">
    <citation type="submission" date="2016-11" db="EMBL/GenBank/DDBJ databases">
        <title>Actinomyces gypaetusis sp. nov. isolated from the vulture Gypaetus barbatus in Qinghai Tibet Plateau China.</title>
        <authorList>
            <person name="Meng X."/>
        </authorList>
    </citation>
    <scope>NUCLEOTIDE SEQUENCE [LARGE SCALE GENOMIC DNA]</scope>
    <source>
        <strain evidence="12 13">VUL4_2</strain>
    </source>
</reference>
<comment type="pathway">
    <text evidence="1">Amino-acid biosynthesis; L-cysteine biosynthesis; L-cysteine from L-serine: step 1/2.</text>
</comment>
<dbReference type="InterPro" id="IPR042122">
    <property type="entry name" value="Ser_AcTrfase_N_sf"/>
</dbReference>
<dbReference type="CDD" id="cd03354">
    <property type="entry name" value="LbH_SAT"/>
    <property type="match status" value="1"/>
</dbReference>
<keyword evidence="13" id="KW-1185">Reference proteome</keyword>
<dbReference type="InterPro" id="IPR018357">
    <property type="entry name" value="Hexapep_transf_CS"/>
</dbReference>
<evidence type="ECO:0000256" key="5">
    <source>
        <dbReference type="ARBA" id="ARBA00022605"/>
    </source>
</evidence>
<comment type="caution">
    <text evidence="12">The sequence shown here is derived from an EMBL/GenBank/DDBJ whole genome shotgun (WGS) entry which is preliminary data.</text>
</comment>
<evidence type="ECO:0000256" key="9">
    <source>
        <dbReference type="ARBA" id="ARBA00023315"/>
    </source>
</evidence>
<dbReference type="PANTHER" id="PTHR42811">
    <property type="entry name" value="SERINE ACETYLTRANSFERASE"/>
    <property type="match status" value="1"/>
</dbReference>
<keyword evidence="5" id="KW-0028">Amino-acid biosynthesis</keyword>
<keyword evidence="9 11" id="KW-0012">Acyltransferase</keyword>
<dbReference type="RefSeq" id="WP_073708812.1">
    <property type="nucleotide sequence ID" value="NZ_MQSU01000002.1"/>
</dbReference>
<evidence type="ECO:0000313" key="12">
    <source>
        <dbReference type="EMBL" id="OKL48804.1"/>
    </source>
</evidence>
<dbReference type="GO" id="GO:0006535">
    <property type="term" value="P:cysteine biosynthetic process from serine"/>
    <property type="evidence" value="ECO:0007669"/>
    <property type="project" value="InterPro"/>
</dbReference>
<dbReference type="InterPro" id="IPR053376">
    <property type="entry name" value="Serine_acetyltransferase"/>
</dbReference>
<dbReference type="EMBL" id="MQSV01000002">
    <property type="protein sequence ID" value="OKL48804.1"/>
    <property type="molecule type" value="Genomic_DNA"/>
</dbReference>
<evidence type="ECO:0000256" key="2">
    <source>
        <dbReference type="ARBA" id="ARBA00007274"/>
    </source>
</evidence>
<dbReference type="PROSITE" id="PS00101">
    <property type="entry name" value="HEXAPEP_TRANSFERASES"/>
    <property type="match status" value="1"/>
</dbReference>
<dbReference type="NCBIfam" id="TIGR01172">
    <property type="entry name" value="cysE"/>
    <property type="match status" value="1"/>
</dbReference>
<evidence type="ECO:0000313" key="13">
    <source>
        <dbReference type="Proteomes" id="UP000186785"/>
    </source>
</evidence>
<dbReference type="InterPro" id="IPR005881">
    <property type="entry name" value="Ser_O-AcTrfase"/>
</dbReference>
<keyword evidence="6 11" id="KW-0808">Transferase</keyword>
<evidence type="ECO:0000256" key="3">
    <source>
        <dbReference type="ARBA" id="ARBA00013266"/>
    </source>
</evidence>
<organism evidence="12 13">
    <name type="scientific">Boudabousia liubingyangii</name>
    <dbReference type="NCBI Taxonomy" id="1921764"/>
    <lineage>
        <taxon>Bacteria</taxon>
        <taxon>Bacillati</taxon>
        <taxon>Actinomycetota</taxon>
        <taxon>Actinomycetes</taxon>
        <taxon>Actinomycetales</taxon>
        <taxon>Actinomycetaceae</taxon>
        <taxon>Boudabousia</taxon>
    </lineage>
</organism>
<dbReference type="InterPro" id="IPR045304">
    <property type="entry name" value="LbH_SAT"/>
</dbReference>
<dbReference type="NCBIfam" id="NF041874">
    <property type="entry name" value="EPS_EpsC"/>
    <property type="match status" value="1"/>
</dbReference>
<evidence type="ECO:0000256" key="11">
    <source>
        <dbReference type="PIRNR" id="PIRNR000441"/>
    </source>
</evidence>
<dbReference type="GO" id="GO:0009001">
    <property type="term" value="F:serine O-acetyltransferase activity"/>
    <property type="evidence" value="ECO:0007669"/>
    <property type="project" value="UniProtKB-EC"/>
</dbReference>
<dbReference type="SUPFAM" id="SSF51161">
    <property type="entry name" value="Trimeric LpxA-like enzymes"/>
    <property type="match status" value="1"/>
</dbReference>
<evidence type="ECO:0000256" key="7">
    <source>
        <dbReference type="ARBA" id="ARBA00022737"/>
    </source>
</evidence>
<dbReference type="InterPro" id="IPR011004">
    <property type="entry name" value="Trimer_LpxA-like_sf"/>
</dbReference>
<comment type="similarity">
    <text evidence="2 11">Belongs to the transferase hexapeptide repeat family.</text>
</comment>
<accession>A0A1Q5PMM7</accession>
<dbReference type="PIRSF" id="PIRSF000441">
    <property type="entry name" value="CysE"/>
    <property type="match status" value="1"/>
</dbReference>
<keyword evidence="7" id="KW-0677">Repeat</keyword>
<protein>
    <recommendedName>
        <fullName evidence="4 11">Serine acetyltransferase</fullName>
        <ecNumber evidence="3 11">2.3.1.30</ecNumber>
    </recommendedName>
</protein>
<name>A0A1Q5PMM7_9ACTO</name>
<dbReference type="Gene3D" id="2.160.10.10">
    <property type="entry name" value="Hexapeptide repeat proteins"/>
    <property type="match status" value="1"/>
</dbReference>
<proteinExistence type="inferred from homology"/>
<dbReference type="InterPro" id="IPR001451">
    <property type="entry name" value="Hexapep"/>
</dbReference>
<dbReference type="OrthoDB" id="9801456at2"/>
<gene>
    <name evidence="12" type="ORF">BSR29_02800</name>
</gene>
<dbReference type="FunFam" id="2.160.10.10:FF:000007">
    <property type="entry name" value="Serine acetyltransferase"/>
    <property type="match status" value="1"/>
</dbReference>
<dbReference type="AlphaFoldDB" id="A0A1Q5PMM7"/>
<dbReference type="Gene3D" id="1.10.3130.10">
    <property type="entry name" value="serine acetyltransferase, domain 1"/>
    <property type="match status" value="1"/>
</dbReference>